<dbReference type="OrthoDB" id="2018619at2759"/>
<keyword evidence="5 6" id="KW-0472">Membrane</keyword>
<feature type="transmembrane region" description="Helical" evidence="6">
    <location>
        <begin position="123"/>
        <end position="142"/>
    </location>
</feature>
<evidence type="ECO:0000256" key="6">
    <source>
        <dbReference type="SAM" id="Phobius"/>
    </source>
</evidence>
<dbReference type="InterPro" id="IPR045225">
    <property type="entry name" value="Uracil/uridine/allantoin_perm"/>
</dbReference>
<feature type="transmembrane region" description="Helical" evidence="6">
    <location>
        <begin position="89"/>
        <end position="111"/>
    </location>
</feature>
<dbReference type="PANTHER" id="PTHR30618:SF0">
    <property type="entry name" value="PURINE-URACIL PERMEASE NCS1"/>
    <property type="match status" value="1"/>
</dbReference>
<organism evidence="7 8">
    <name type="scientific">Hyaloscypha bicolor E</name>
    <dbReference type="NCBI Taxonomy" id="1095630"/>
    <lineage>
        <taxon>Eukaryota</taxon>
        <taxon>Fungi</taxon>
        <taxon>Dikarya</taxon>
        <taxon>Ascomycota</taxon>
        <taxon>Pezizomycotina</taxon>
        <taxon>Leotiomycetes</taxon>
        <taxon>Helotiales</taxon>
        <taxon>Hyaloscyphaceae</taxon>
        <taxon>Hyaloscypha</taxon>
        <taxon>Hyaloscypha bicolor</taxon>
    </lineage>
</organism>
<evidence type="ECO:0000256" key="1">
    <source>
        <dbReference type="ARBA" id="ARBA00004141"/>
    </source>
</evidence>
<evidence type="ECO:0000256" key="5">
    <source>
        <dbReference type="ARBA" id="ARBA00023136"/>
    </source>
</evidence>
<keyword evidence="4 6" id="KW-1133">Transmembrane helix</keyword>
<dbReference type="GO" id="GO:0005886">
    <property type="term" value="C:plasma membrane"/>
    <property type="evidence" value="ECO:0007669"/>
    <property type="project" value="TreeGrafter"/>
</dbReference>
<accession>A0A2J6SSM0</accession>
<evidence type="ECO:0000256" key="2">
    <source>
        <dbReference type="ARBA" id="ARBA00008974"/>
    </source>
</evidence>
<keyword evidence="8" id="KW-1185">Reference proteome</keyword>
<dbReference type="InterPro" id="IPR001248">
    <property type="entry name" value="Pur-cyt_permease"/>
</dbReference>
<dbReference type="Proteomes" id="UP000235371">
    <property type="component" value="Unassembled WGS sequence"/>
</dbReference>
<evidence type="ECO:0000313" key="8">
    <source>
        <dbReference type="Proteomes" id="UP000235371"/>
    </source>
</evidence>
<feature type="transmembrane region" description="Helical" evidence="6">
    <location>
        <begin position="191"/>
        <end position="210"/>
    </location>
</feature>
<dbReference type="GeneID" id="36586635"/>
<reference evidence="7 8" key="1">
    <citation type="submission" date="2016-04" db="EMBL/GenBank/DDBJ databases">
        <title>A degradative enzymes factory behind the ericoid mycorrhizal symbiosis.</title>
        <authorList>
            <consortium name="DOE Joint Genome Institute"/>
            <person name="Martino E."/>
            <person name="Morin E."/>
            <person name="Grelet G."/>
            <person name="Kuo A."/>
            <person name="Kohler A."/>
            <person name="Daghino S."/>
            <person name="Barry K."/>
            <person name="Choi C."/>
            <person name="Cichocki N."/>
            <person name="Clum A."/>
            <person name="Copeland A."/>
            <person name="Hainaut M."/>
            <person name="Haridas S."/>
            <person name="Labutti K."/>
            <person name="Lindquist E."/>
            <person name="Lipzen A."/>
            <person name="Khouja H.-R."/>
            <person name="Murat C."/>
            <person name="Ohm R."/>
            <person name="Olson A."/>
            <person name="Spatafora J."/>
            <person name="Veneault-Fourrey C."/>
            <person name="Henrissat B."/>
            <person name="Grigoriev I."/>
            <person name="Martin F."/>
            <person name="Perotto S."/>
        </authorList>
    </citation>
    <scope>NUCLEOTIDE SEQUENCE [LARGE SCALE GENOMIC DNA]</scope>
    <source>
        <strain evidence="7 8">E</strain>
    </source>
</reference>
<dbReference type="AlphaFoldDB" id="A0A2J6SSM0"/>
<dbReference type="InParanoid" id="A0A2J6SSM0"/>
<protein>
    <recommendedName>
        <fullName evidence="9">Uracil permease</fullName>
    </recommendedName>
</protein>
<dbReference type="GO" id="GO:0015205">
    <property type="term" value="F:nucleobase transmembrane transporter activity"/>
    <property type="evidence" value="ECO:0007669"/>
    <property type="project" value="TreeGrafter"/>
</dbReference>
<feature type="transmembrane region" description="Helical" evidence="6">
    <location>
        <begin position="216"/>
        <end position="237"/>
    </location>
</feature>
<dbReference type="Pfam" id="PF02133">
    <property type="entry name" value="Transp_cyt_pur"/>
    <property type="match status" value="1"/>
</dbReference>
<dbReference type="CDD" id="cd11482">
    <property type="entry name" value="SLC-NCS1sbd_NRT1-like"/>
    <property type="match status" value="1"/>
</dbReference>
<evidence type="ECO:0000256" key="4">
    <source>
        <dbReference type="ARBA" id="ARBA00022989"/>
    </source>
</evidence>
<feature type="transmembrane region" description="Helical" evidence="6">
    <location>
        <begin position="506"/>
        <end position="526"/>
    </location>
</feature>
<gene>
    <name evidence="7" type="ORF">K444DRAFT_599166</name>
</gene>
<feature type="transmembrane region" description="Helical" evidence="6">
    <location>
        <begin position="353"/>
        <end position="377"/>
    </location>
</feature>
<dbReference type="EMBL" id="KZ613871">
    <property type="protein sequence ID" value="PMD53752.1"/>
    <property type="molecule type" value="Genomic_DNA"/>
</dbReference>
<evidence type="ECO:0000313" key="7">
    <source>
        <dbReference type="EMBL" id="PMD53752.1"/>
    </source>
</evidence>
<dbReference type="Gene3D" id="1.10.4160.10">
    <property type="entry name" value="Hydantoin permease"/>
    <property type="match status" value="1"/>
</dbReference>
<proteinExistence type="inferred from homology"/>
<feature type="transmembrane region" description="Helical" evidence="6">
    <location>
        <begin position="148"/>
        <end position="170"/>
    </location>
</feature>
<comment type="subcellular location">
    <subcellularLocation>
        <location evidence="1">Membrane</location>
        <topology evidence="1">Multi-pass membrane protein</topology>
    </subcellularLocation>
</comment>
<evidence type="ECO:0000256" key="3">
    <source>
        <dbReference type="ARBA" id="ARBA00022692"/>
    </source>
</evidence>
<feature type="transmembrane region" description="Helical" evidence="6">
    <location>
        <begin position="389"/>
        <end position="410"/>
    </location>
</feature>
<dbReference type="PANTHER" id="PTHR30618">
    <property type="entry name" value="NCS1 FAMILY PURINE/PYRIMIDINE TRANSPORTER"/>
    <property type="match status" value="1"/>
</dbReference>
<comment type="similarity">
    <text evidence="2">Belongs to the purine-cytosine permease (2.A.39) family.</text>
</comment>
<sequence length="576" mass="63865">MDRVRQRVVGLPGTIKGVPAAIVEAVRMKETDEELVNRFGQHKWSNEDLDPVKPERRNWSTWTFFSYWIGESWGASTWSVGSSMVAGGLVWYDAMIAIIIGHLIGSVLTVWNGRGGSIYHIGFPVWIRATFGPWGGLVPVGIRCVLDMVWFGIQTYFGALFLDIVFQCVFGHSWTNIHNSLPESSGTTTRFMVAYFLYWCFQFGSCFFRPDQLKWLLTLKAFTIPFACLGLFIWSLARSGGPGSFKSLAVTTKSTASHQEVVAWGIVAAINNAINGEFGPLIASEPDITRYSRRPRDQIVGQLLAAPWSASFTATMGIIAASCTGRIWGTAIWNPAGILDAILAENNDPKTKFAVFLVAFIFMVGQVGTNFIANLIPFGVDSTAMAPRYINIVRGQIICCFIGGWCMVPWKVLVSGAVFLSCITGMGIFMGCLVGIMLSDYFFIRKGNYFVEDLYTSDPNGRYWYLHGWHWRAYVAYICGIFLPFPGFLGTLGVKSLAAPLGPAMKLYNIGYLTSTFTGMAVYTVLCKISPPDNVAEARTMPFETMGQKEVLHGLHGRRSDSEEVEEVVVDEEKKV</sequence>
<name>A0A2J6SSM0_9HELO</name>
<feature type="transmembrane region" description="Helical" evidence="6">
    <location>
        <begin position="474"/>
        <end position="494"/>
    </location>
</feature>
<evidence type="ECO:0008006" key="9">
    <source>
        <dbReference type="Google" id="ProtNLM"/>
    </source>
</evidence>
<dbReference type="RefSeq" id="XP_024730656.1">
    <property type="nucleotide sequence ID" value="XM_024878558.1"/>
</dbReference>
<feature type="transmembrane region" description="Helical" evidence="6">
    <location>
        <begin position="417"/>
        <end position="444"/>
    </location>
</feature>
<keyword evidence="3 6" id="KW-0812">Transmembrane</keyword>